<dbReference type="AlphaFoldDB" id="A0AB33KCT1"/>
<evidence type="ECO:0000313" key="1">
    <source>
        <dbReference type="EMBL" id="BFP51539.1"/>
    </source>
</evidence>
<dbReference type="SUPFAM" id="SSF75011">
    <property type="entry name" value="3-carboxy-cis,cis-mucoante lactonizing enzyme"/>
    <property type="match status" value="1"/>
</dbReference>
<organism evidence="1">
    <name type="scientific">Streptomyces sp. CMC78</name>
    <dbReference type="NCBI Taxonomy" id="3231512"/>
    <lineage>
        <taxon>Bacteria</taxon>
        <taxon>Bacillati</taxon>
        <taxon>Actinomycetota</taxon>
        <taxon>Actinomycetes</taxon>
        <taxon>Kitasatosporales</taxon>
        <taxon>Streptomycetaceae</taxon>
        <taxon>Streptomyces</taxon>
    </lineage>
</organism>
<dbReference type="KEGG" id="stcm:SCMC78_13460"/>
<sequence>MTLRSTPDRPGPTLHRVWRLPAADAVRGRRALWWTVGPAGELAVLLVSLKHLSRGRYPRGWPGWRPDTPFTGELVTITDHGERRTRVTDIRISPSYLALLPDSRFLLVSGRTSRGENGESWRANTVVYSASGSPEAEFCLGDDIAALVTDADGSIWTAYGDEGIYGDQPESGAGLAGWNARGEAIWSPGGRLPDHPLQGCTAATEDHRVWLVWYPGSSRGGTFLTRITPTTGAVTSYRSPLQRPDGFAVRGNRAVFTRRDHNKRFTELLRAELDGDTWSVTDRARIRTPGRVVMHCGQGRDGFLWLRAGDTWVRVEA</sequence>
<gene>
    <name evidence="1" type="ORF">SCMC78_13460</name>
</gene>
<name>A0AB33KCT1_9ACTN</name>
<evidence type="ECO:0008006" key="2">
    <source>
        <dbReference type="Google" id="ProtNLM"/>
    </source>
</evidence>
<dbReference type="RefSeq" id="WP_408053468.1">
    <property type="nucleotide sequence ID" value="NZ_AP035884.1"/>
</dbReference>
<dbReference type="EMBL" id="AP035884">
    <property type="protein sequence ID" value="BFP51539.1"/>
    <property type="molecule type" value="Genomic_DNA"/>
</dbReference>
<reference evidence="1" key="1">
    <citation type="submission" date="2024-07" db="EMBL/GenBank/DDBJ databases">
        <title>Complete genome sequences of cellulolytic bacteria, Kitasatospora sp. CMC57 and Streptomyces sp. CMC78, isolated from Japanese agricultural soil.</title>
        <authorList>
            <person name="Hashimoto T."/>
            <person name="Ito M."/>
            <person name="Iwamoto M."/>
            <person name="Fukahori D."/>
            <person name="Shoda T."/>
            <person name="Sakoda M."/>
            <person name="Morohoshi T."/>
            <person name="Mitsuboshi M."/>
            <person name="Nishizawa T."/>
        </authorList>
    </citation>
    <scope>NUCLEOTIDE SEQUENCE</scope>
    <source>
        <strain evidence="1">CMC78</strain>
    </source>
</reference>
<protein>
    <recommendedName>
        <fullName evidence="2">Glycosyl hydrolase</fullName>
    </recommendedName>
</protein>
<accession>A0AB33KCT1</accession>
<proteinExistence type="predicted"/>